<keyword evidence="10" id="KW-1133">Transmembrane helix</keyword>
<dbReference type="AlphaFoldDB" id="A0A923DXU6"/>
<keyword evidence="6" id="KW-0547">Nucleotide-binding</keyword>
<protein>
    <recommendedName>
        <fullName evidence="3">histidine kinase</fullName>
        <ecNumber evidence="3">2.7.13.3</ecNumber>
    </recommendedName>
</protein>
<feature type="transmembrane region" description="Helical" evidence="10">
    <location>
        <begin position="448"/>
        <end position="468"/>
    </location>
</feature>
<evidence type="ECO:0000256" key="9">
    <source>
        <dbReference type="ARBA" id="ARBA00023012"/>
    </source>
</evidence>
<dbReference type="PROSITE" id="PS50885">
    <property type="entry name" value="HAMP"/>
    <property type="match status" value="1"/>
</dbReference>
<keyword evidence="14" id="KW-1185">Reference proteome</keyword>
<gene>
    <name evidence="13" type="ORF">GM921_11135</name>
</gene>
<dbReference type="PANTHER" id="PTHR43065:SF46">
    <property type="entry name" value="C4-DICARBOXYLATE TRANSPORT SENSOR PROTEIN DCTB"/>
    <property type="match status" value="1"/>
</dbReference>
<dbReference type="PANTHER" id="PTHR43065">
    <property type="entry name" value="SENSOR HISTIDINE KINASE"/>
    <property type="match status" value="1"/>
</dbReference>
<dbReference type="InterPro" id="IPR003660">
    <property type="entry name" value="HAMP_dom"/>
</dbReference>
<dbReference type="GO" id="GO:0005524">
    <property type="term" value="F:ATP binding"/>
    <property type="evidence" value="ECO:0007669"/>
    <property type="project" value="UniProtKB-KW"/>
</dbReference>
<dbReference type="GO" id="GO:0000155">
    <property type="term" value="F:phosphorelay sensor kinase activity"/>
    <property type="evidence" value="ECO:0007669"/>
    <property type="project" value="InterPro"/>
</dbReference>
<dbReference type="RefSeq" id="WP_182922716.1">
    <property type="nucleotide sequence ID" value="NZ_WNXD01000002.1"/>
</dbReference>
<evidence type="ECO:0000259" key="11">
    <source>
        <dbReference type="PROSITE" id="PS50109"/>
    </source>
</evidence>
<dbReference type="SMART" id="SM00388">
    <property type="entry name" value="HisKA"/>
    <property type="match status" value="1"/>
</dbReference>
<keyword evidence="8" id="KW-0067">ATP-binding</keyword>
<dbReference type="Gene3D" id="6.10.340.10">
    <property type="match status" value="1"/>
</dbReference>
<dbReference type="InterPro" id="IPR004358">
    <property type="entry name" value="Sig_transdc_His_kin-like_C"/>
</dbReference>
<feature type="transmembrane region" description="Helical" evidence="10">
    <location>
        <begin position="365"/>
        <end position="391"/>
    </location>
</feature>
<dbReference type="PROSITE" id="PS50109">
    <property type="entry name" value="HIS_KIN"/>
    <property type="match status" value="1"/>
</dbReference>
<keyword evidence="7" id="KW-0418">Kinase</keyword>
<evidence type="ECO:0000256" key="2">
    <source>
        <dbReference type="ARBA" id="ARBA00004370"/>
    </source>
</evidence>
<dbReference type="PRINTS" id="PR00344">
    <property type="entry name" value="BCTRLSENSOR"/>
</dbReference>
<keyword evidence="10" id="KW-0812">Transmembrane</keyword>
<keyword evidence="4" id="KW-0597">Phosphoprotein</keyword>
<feature type="transmembrane region" description="Helical" evidence="10">
    <location>
        <begin position="281"/>
        <end position="303"/>
    </location>
</feature>
<dbReference type="GO" id="GO:0016020">
    <property type="term" value="C:membrane"/>
    <property type="evidence" value="ECO:0007669"/>
    <property type="project" value="UniProtKB-SubCell"/>
</dbReference>
<feature type="domain" description="Histidine kinase" evidence="11">
    <location>
        <begin position="1040"/>
        <end position="1251"/>
    </location>
</feature>
<feature type="transmembrane region" description="Helical" evidence="10">
    <location>
        <begin position="779"/>
        <end position="802"/>
    </location>
</feature>
<dbReference type="SUPFAM" id="SSF55874">
    <property type="entry name" value="ATPase domain of HSP90 chaperone/DNA topoisomerase II/histidine kinase"/>
    <property type="match status" value="1"/>
</dbReference>
<evidence type="ECO:0000256" key="3">
    <source>
        <dbReference type="ARBA" id="ARBA00012438"/>
    </source>
</evidence>
<dbReference type="Pfam" id="PF02518">
    <property type="entry name" value="HATPase_c"/>
    <property type="match status" value="1"/>
</dbReference>
<feature type="domain" description="HAMP" evidence="12">
    <location>
        <begin position="971"/>
        <end position="1023"/>
    </location>
</feature>
<dbReference type="Gene3D" id="3.30.565.10">
    <property type="entry name" value="Histidine kinase-like ATPase, C-terminal domain"/>
    <property type="match status" value="1"/>
</dbReference>
<dbReference type="Proteomes" id="UP000601055">
    <property type="component" value="Unassembled WGS sequence"/>
</dbReference>
<reference evidence="13" key="1">
    <citation type="submission" date="2019-11" db="EMBL/GenBank/DDBJ databases">
        <title>Description of Pedobacter sp. LMG 31464T.</title>
        <authorList>
            <person name="Carlier A."/>
            <person name="Qi S."/>
            <person name="Vandamme P."/>
        </authorList>
    </citation>
    <scope>NUCLEOTIDE SEQUENCE</scope>
    <source>
        <strain evidence="13">LMG 31464</strain>
    </source>
</reference>
<feature type="transmembrane region" description="Helical" evidence="10">
    <location>
        <begin position="211"/>
        <end position="229"/>
    </location>
</feature>
<evidence type="ECO:0000256" key="6">
    <source>
        <dbReference type="ARBA" id="ARBA00022741"/>
    </source>
</evidence>
<evidence type="ECO:0000256" key="5">
    <source>
        <dbReference type="ARBA" id="ARBA00022679"/>
    </source>
</evidence>
<dbReference type="Gene3D" id="1.10.287.130">
    <property type="match status" value="1"/>
</dbReference>
<dbReference type="EMBL" id="WNXD01000002">
    <property type="protein sequence ID" value="MBB2146042.1"/>
    <property type="molecule type" value="Genomic_DNA"/>
</dbReference>
<feature type="transmembrane region" description="Helical" evidence="10">
    <location>
        <begin position="946"/>
        <end position="970"/>
    </location>
</feature>
<comment type="caution">
    <text evidence="13">The sequence shown here is derived from an EMBL/GenBank/DDBJ whole genome shotgun (WGS) entry which is preliminary data.</text>
</comment>
<feature type="transmembrane region" description="Helical" evidence="10">
    <location>
        <begin position="236"/>
        <end position="261"/>
    </location>
</feature>
<feature type="transmembrane region" description="Helical" evidence="10">
    <location>
        <begin position="403"/>
        <end position="436"/>
    </location>
</feature>
<evidence type="ECO:0000256" key="1">
    <source>
        <dbReference type="ARBA" id="ARBA00000085"/>
    </source>
</evidence>
<dbReference type="InterPro" id="IPR003661">
    <property type="entry name" value="HisK_dim/P_dom"/>
</dbReference>
<evidence type="ECO:0000256" key="10">
    <source>
        <dbReference type="SAM" id="Phobius"/>
    </source>
</evidence>
<dbReference type="InterPro" id="IPR005467">
    <property type="entry name" value="His_kinase_dom"/>
</dbReference>
<dbReference type="SMART" id="SM00387">
    <property type="entry name" value="HATPase_c"/>
    <property type="match status" value="1"/>
</dbReference>
<proteinExistence type="predicted"/>
<dbReference type="SUPFAM" id="SSF47384">
    <property type="entry name" value="Homodimeric domain of signal transducing histidine kinase"/>
    <property type="match status" value="1"/>
</dbReference>
<evidence type="ECO:0000259" key="12">
    <source>
        <dbReference type="PROSITE" id="PS50885"/>
    </source>
</evidence>
<keyword evidence="5" id="KW-0808">Transferase</keyword>
<dbReference type="CDD" id="cd00082">
    <property type="entry name" value="HisKA"/>
    <property type="match status" value="1"/>
</dbReference>
<evidence type="ECO:0000256" key="8">
    <source>
        <dbReference type="ARBA" id="ARBA00022840"/>
    </source>
</evidence>
<dbReference type="InterPro" id="IPR003594">
    <property type="entry name" value="HATPase_dom"/>
</dbReference>
<keyword evidence="9" id="KW-0902">Two-component regulatory system</keyword>
<evidence type="ECO:0000256" key="4">
    <source>
        <dbReference type="ARBA" id="ARBA00022553"/>
    </source>
</evidence>
<comment type="catalytic activity">
    <reaction evidence="1">
        <text>ATP + protein L-histidine = ADP + protein N-phospho-L-histidine.</text>
        <dbReference type="EC" id="2.7.13.3"/>
    </reaction>
</comment>
<evidence type="ECO:0000313" key="13">
    <source>
        <dbReference type="EMBL" id="MBB2146042.1"/>
    </source>
</evidence>
<evidence type="ECO:0000313" key="14">
    <source>
        <dbReference type="Proteomes" id="UP000601055"/>
    </source>
</evidence>
<name>A0A923DXU6_9SPHI</name>
<feature type="transmembrane region" description="Helical" evidence="10">
    <location>
        <begin position="323"/>
        <end position="345"/>
    </location>
</feature>
<organism evidence="13 14">
    <name type="scientific">Pedobacter planticolens</name>
    <dbReference type="NCBI Taxonomy" id="2679964"/>
    <lineage>
        <taxon>Bacteria</taxon>
        <taxon>Pseudomonadati</taxon>
        <taxon>Bacteroidota</taxon>
        <taxon>Sphingobacteriia</taxon>
        <taxon>Sphingobacteriales</taxon>
        <taxon>Sphingobacteriaceae</taxon>
        <taxon>Pedobacter</taxon>
    </lineage>
</organism>
<dbReference type="EC" id="2.7.13.3" evidence="3"/>
<keyword evidence="10" id="KW-0472">Membrane</keyword>
<dbReference type="InterPro" id="IPR036097">
    <property type="entry name" value="HisK_dim/P_sf"/>
</dbReference>
<accession>A0A923DXU6</accession>
<dbReference type="InterPro" id="IPR036890">
    <property type="entry name" value="HATPase_C_sf"/>
</dbReference>
<sequence length="1251" mass="143520">MSIGGKIRFLLLLLGICCIVTALSLNNSITKKDLLLHEAEVLQQNLAVKERIVQSYLTNPAKINELKRLYKNDKLALDFITNNRTNGINVLVYKDESLQFWSSIKAFPPNVERLKEGTSFTQLPNGWYEIVKKTIDNYTLVFLITVKTQFSIENQYLKNQIVPELFPRNSLDLATFTDKDITEIFSVHKEYLFPVKLSEEYAKNIYATIQIWLWIVGLFSICLFVNYYCSWLARKGLVVSATLLLSVFFIAFRLSDLQFFWFNHQFNLEIFSPSIYAQSDLFPSLGDLLLNVISITWIGLFAYTHRHQYILPKWMTKSKVVGILFHVVLLLVLSFAAFLIDNIFFGLIYNSKINFDITNIINLDWISWVCILILCIVWLNVYLAANIFIELSKQLKTTNKERLIVFLSLLAGYFIYKLVSDFNVFFLVYALLIFIIGWNNYVQFRKFSIGTFAILFLCMAFLTAIKYIKFNDIKERSTRAAIAEKLLNSDDPKVINSIDSFEKGISTDSSIVDYFKNPQLTKTFSFHDYIEKKYLDGYLSRFEYNLYEYDNRDSTLKKEESLPISKYKNLIKSGAIKTPEATYSYRINDTFGYQNYFGLIPIFDGTNLLGTLVIELKSQPYDVNSHFPDLLIDGKTKSDEDFTDYSLAFYKDNKLYSQSGKYTYPMVNTRFKGVVGKIEFVSDNAQDELDAGATITTSYSHAVNRPNHSKLIIISKEKVSYVVRLATLSFFFLVFILFGIALYLLIWIIKNIDDNKAGWFSFNRYLMINANRILYKTRIQVSIVLSVVATLLIVGWTTFFYIKDDYLKQQESGIREKLRKVQLSYENQILKTGIIKNDNESVFAFNQFADINAAFLNLYDTQGNLYLTSLPKMYDYGIIGKRLGPKAFIALNLMQRSEFLNPGEKIGSFTYAAAYAPIRNAQNQTIAYIGLPYYANEADYQAKIGLFINTLINIYALVFVLIGVLAVFLANQITNPLTFIQESIKKTKLGQKNQPIVWHRQDEIGSLIKEYNKMIAALELSATKLARSERESAWREMAKQVAHEIKNPLTPLKLGVQLLEKSWKENDPNFERKFESFNKSFIEQIDSLATIASEFSNFAKMPDTKLENLELLPVIEQAKSVFNTADNIEIVVLNRTNRKVVVLGDKDQLLRTFNNLLKNAIEASEGKEKCAIQIRLINDEKNVYVEVQDNGKGIDLALQDKIFVPNFTTKSSGTGLGLAFVKQAIENAGGTIEFSSEINQGTIFYISFPLA</sequence>
<evidence type="ECO:0000256" key="7">
    <source>
        <dbReference type="ARBA" id="ARBA00022777"/>
    </source>
</evidence>
<feature type="transmembrane region" description="Helical" evidence="10">
    <location>
        <begin position="725"/>
        <end position="749"/>
    </location>
</feature>
<comment type="subcellular location">
    <subcellularLocation>
        <location evidence="2">Membrane</location>
    </subcellularLocation>
</comment>